<dbReference type="PATRIC" id="fig|1339352.3.peg.2109"/>
<keyword evidence="7 8" id="KW-0315">Glutamine amidotransferase</keyword>
<dbReference type="NCBIfam" id="NF002204">
    <property type="entry name" value="PRK01077.1"/>
    <property type="match status" value="1"/>
</dbReference>
<dbReference type="PANTHER" id="PTHR43873">
    <property type="entry name" value="COBYRINATE A,C-DIAMIDE SYNTHASE"/>
    <property type="match status" value="1"/>
</dbReference>
<proteinExistence type="inferred from homology"/>
<sequence>MKPQLLIGAATSGSGKTTFTMGLLRALHKRGLRVQPFKCGPDYIDTQFHTLAADHESVNLDTWMASNTHVQHLYNKYGDGADVCVTEGVMGLFDGYQRMQGSSAEIARLLNIPVVLIVSARSTAYSVAPLIYGFKHFNPAVKIAGIVFNQVSSPSHFAYLREACVDAGVECLGYLPMTEGLKIPSRHLGLTLTAKRSMNTLIEQAAELVGKYVDLDKLLSICHRNFPCRYTLPYSSETGVESFTPSAKKMKIAIARDPAFNFIYRENIDRLSALGSITYFSPVYGSDLPDADLVYLPGGYPELFARQLHRRKKLMEALRTYAEEGGKILAECGGMMFLTRSLTARQGGTAYAMTGILPLDCTMVGARLHLGYRRIEYKGMELRGHEFHYSNVVAPDAMPSVAKQFTARGMEVSTPLYRYKNVIAGYTHLYWGETDILKLWKV</sequence>
<dbReference type="EMBL" id="JNHM01000028">
    <property type="protein sequence ID" value="KDS53768.1"/>
    <property type="molecule type" value="Genomic_DNA"/>
</dbReference>
<dbReference type="GO" id="GO:0005524">
    <property type="term" value="F:ATP binding"/>
    <property type="evidence" value="ECO:0007669"/>
    <property type="project" value="UniProtKB-UniRule"/>
</dbReference>
<dbReference type="SUPFAM" id="SSF52540">
    <property type="entry name" value="P-loop containing nucleoside triphosphate hydrolases"/>
    <property type="match status" value="1"/>
</dbReference>
<keyword evidence="6 8" id="KW-0460">Magnesium</keyword>
<protein>
    <recommendedName>
        <fullName evidence="8">Cobyrinate a,c-diamide synthase</fullName>
        <ecNumber evidence="8">6.3.5.11</ecNumber>
    </recommendedName>
    <alternativeName>
        <fullName evidence="8">Cobyrinic acid a,c-diamide synthetase</fullName>
    </alternativeName>
</protein>
<evidence type="ECO:0000313" key="12">
    <source>
        <dbReference type="Proteomes" id="UP000027661"/>
    </source>
</evidence>
<dbReference type="Pfam" id="PF01656">
    <property type="entry name" value="CbiA"/>
    <property type="match status" value="1"/>
</dbReference>
<dbReference type="InterPro" id="IPR027417">
    <property type="entry name" value="P-loop_NTPase"/>
</dbReference>
<comment type="domain">
    <text evidence="8">Comprises of two domains. The C-terminal domain contains the binding site for glutamine and catalyzes the hydrolysis of this substrate to glutamate and ammonia. The N-terminal domain is anticipated to bind ATP and cobyrinate and catalyzes the ultimate synthesis of the diamide product. The ammonia produced via the glutaminase domain is probably translocated to the adjacent domain via a molecular tunnel, where it reacts with an activated intermediate.</text>
</comment>
<dbReference type="Gene3D" id="3.40.50.880">
    <property type="match status" value="1"/>
</dbReference>
<dbReference type="Proteomes" id="UP000027661">
    <property type="component" value="Unassembled WGS sequence"/>
</dbReference>
<evidence type="ECO:0000256" key="7">
    <source>
        <dbReference type="ARBA" id="ARBA00022962"/>
    </source>
</evidence>
<evidence type="ECO:0000256" key="1">
    <source>
        <dbReference type="ARBA" id="ARBA00001946"/>
    </source>
</evidence>
<comment type="cofactor">
    <cofactor evidence="1 8">
        <name>Mg(2+)</name>
        <dbReference type="ChEBI" id="CHEBI:18420"/>
    </cofactor>
</comment>
<comment type="caution">
    <text evidence="11">The sequence shown here is derived from an EMBL/GenBank/DDBJ whole genome shotgun (WGS) entry which is preliminary data.</text>
</comment>
<dbReference type="InterPro" id="IPR011698">
    <property type="entry name" value="GATase_3"/>
</dbReference>
<evidence type="ECO:0000256" key="5">
    <source>
        <dbReference type="ARBA" id="ARBA00022840"/>
    </source>
</evidence>
<dbReference type="NCBIfam" id="TIGR00379">
    <property type="entry name" value="cobB"/>
    <property type="match status" value="1"/>
</dbReference>
<dbReference type="InterPro" id="IPR004484">
    <property type="entry name" value="CbiA/CobB_synth"/>
</dbReference>
<feature type="active site" description="Nucleophile" evidence="8">
    <location>
        <position position="332"/>
    </location>
</feature>
<keyword evidence="5 8" id="KW-0067">ATP-binding</keyword>
<name>A0A069SHH6_PHOVU</name>
<feature type="domain" description="CobQ/CobB/MinD/ParA nucleotide binding" evidence="9">
    <location>
        <begin position="9"/>
        <end position="188"/>
    </location>
</feature>
<keyword evidence="2 8" id="KW-0169">Cobalamin biosynthesis</keyword>
<evidence type="ECO:0000256" key="6">
    <source>
        <dbReference type="ARBA" id="ARBA00022842"/>
    </source>
</evidence>
<dbReference type="GO" id="GO:0009236">
    <property type="term" value="P:cobalamin biosynthetic process"/>
    <property type="evidence" value="ECO:0007669"/>
    <property type="project" value="UniProtKB-UniRule"/>
</dbReference>
<keyword evidence="4 8" id="KW-0547">Nucleotide-binding</keyword>
<evidence type="ECO:0000256" key="4">
    <source>
        <dbReference type="ARBA" id="ARBA00022741"/>
    </source>
</evidence>
<dbReference type="InterPro" id="IPR002586">
    <property type="entry name" value="CobQ/CobB/MinD/ParA_Nub-bd_dom"/>
</dbReference>
<dbReference type="GeneID" id="5304074"/>
<dbReference type="HAMAP" id="MF_00027">
    <property type="entry name" value="CobB_CbiA"/>
    <property type="match status" value="1"/>
</dbReference>
<evidence type="ECO:0000256" key="8">
    <source>
        <dbReference type="HAMAP-Rule" id="MF_00027"/>
    </source>
</evidence>
<dbReference type="UniPathway" id="UPA00148">
    <property type="reaction ID" value="UER00231"/>
</dbReference>
<dbReference type="AlphaFoldDB" id="A0A069SHH6"/>
<evidence type="ECO:0000259" key="10">
    <source>
        <dbReference type="Pfam" id="PF07685"/>
    </source>
</evidence>
<dbReference type="PANTHER" id="PTHR43873:SF1">
    <property type="entry name" value="COBYRINATE A,C-DIAMIDE SYNTHASE"/>
    <property type="match status" value="1"/>
</dbReference>
<evidence type="ECO:0000256" key="2">
    <source>
        <dbReference type="ARBA" id="ARBA00022573"/>
    </source>
</evidence>
<reference evidence="11 12" key="1">
    <citation type="submission" date="2014-04" db="EMBL/GenBank/DDBJ databases">
        <authorList>
            <person name="Sears C."/>
            <person name="Carroll K."/>
            <person name="Sack B.R."/>
            <person name="Qadri F."/>
            <person name="Myers L.L."/>
            <person name="Chung G.-T."/>
            <person name="Escheverria P."/>
            <person name="Fraser C.M."/>
            <person name="Sadzewicz L."/>
            <person name="Shefchek K.A."/>
            <person name="Tallon L."/>
            <person name="Das S.P."/>
            <person name="Daugherty S."/>
            <person name="Mongodin E.F."/>
        </authorList>
    </citation>
    <scope>NUCLEOTIDE SEQUENCE [LARGE SCALE GENOMIC DNA]</scope>
    <source>
        <strain evidence="11 12">3975 RP4</strain>
    </source>
</reference>
<accession>A0A069SHH6</accession>
<dbReference type="RefSeq" id="WP_005846475.1">
    <property type="nucleotide sequence ID" value="NZ_JNHM01000028.1"/>
</dbReference>
<organism evidence="11 12">
    <name type="scientific">Phocaeicola vulgatus str. 3975 RP4</name>
    <dbReference type="NCBI Taxonomy" id="1339352"/>
    <lineage>
        <taxon>Bacteria</taxon>
        <taxon>Pseudomonadati</taxon>
        <taxon>Bacteroidota</taxon>
        <taxon>Bacteroidia</taxon>
        <taxon>Bacteroidales</taxon>
        <taxon>Bacteroidaceae</taxon>
        <taxon>Phocaeicola</taxon>
    </lineage>
</organism>
<dbReference type="EC" id="6.3.5.11" evidence="8"/>
<comment type="function">
    <text evidence="8">Catalyzes the ATP-dependent amidation of the two carboxylate groups at positions a and c of cobyrinate, using either L-glutamine or ammonia as the nitrogen source.</text>
</comment>
<gene>
    <name evidence="11" type="primary">cobB</name>
    <name evidence="8" type="synonym">cbiA</name>
    <name evidence="11" type="ORF">M099_2185</name>
</gene>
<feature type="domain" description="CobB/CobQ-like glutamine amidotransferase" evidence="10">
    <location>
        <begin position="251"/>
        <end position="433"/>
    </location>
</feature>
<dbReference type="Gene3D" id="3.40.50.300">
    <property type="entry name" value="P-loop containing nucleotide triphosphate hydrolases"/>
    <property type="match status" value="2"/>
</dbReference>
<evidence type="ECO:0000259" key="9">
    <source>
        <dbReference type="Pfam" id="PF01656"/>
    </source>
</evidence>
<comment type="pathway">
    <text evidence="8">Cofactor biosynthesis; adenosylcobalamin biosynthesis; cob(II)yrinate a,c-diamide from sirohydrochlorin (anaerobic route): step 10/10.</text>
</comment>
<feature type="site" description="Increases nucleophilicity of active site Cys" evidence="8">
    <location>
        <position position="428"/>
    </location>
</feature>
<dbReference type="GO" id="GO:0042242">
    <property type="term" value="F:cobyrinic acid a,c-diamide synthase activity"/>
    <property type="evidence" value="ECO:0007669"/>
    <property type="project" value="UniProtKB-UniRule"/>
</dbReference>
<comment type="miscellaneous">
    <text evidence="8">The a and c carboxylates of cobyrinate are activated for nucleophilic attack via formation of a phosphorylated intermediate by ATP. CbiA catalyzes first the amidation of the c-carboxylate, and then that of the a-carboxylate.</text>
</comment>
<comment type="catalytic activity">
    <reaction evidence="8">
        <text>cob(II)yrinate + 2 L-glutamine + 2 ATP + 2 H2O = cob(II)yrinate a,c diamide + 2 L-glutamate + 2 ADP + 2 phosphate + 2 H(+)</text>
        <dbReference type="Rhea" id="RHEA:26289"/>
        <dbReference type="ChEBI" id="CHEBI:15377"/>
        <dbReference type="ChEBI" id="CHEBI:15378"/>
        <dbReference type="ChEBI" id="CHEBI:29985"/>
        <dbReference type="ChEBI" id="CHEBI:30616"/>
        <dbReference type="ChEBI" id="CHEBI:43474"/>
        <dbReference type="ChEBI" id="CHEBI:58359"/>
        <dbReference type="ChEBI" id="CHEBI:58537"/>
        <dbReference type="ChEBI" id="CHEBI:58894"/>
        <dbReference type="ChEBI" id="CHEBI:456216"/>
        <dbReference type="EC" id="6.3.5.11"/>
    </reaction>
</comment>
<dbReference type="SUPFAM" id="SSF52317">
    <property type="entry name" value="Class I glutamine amidotransferase-like"/>
    <property type="match status" value="1"/>
</dbReference>
<dbReference type="InterPro" id="IPR029062">
    <property type="entry name" value="Class_I_gatase-like"/>
</dbReference>
<dbReference type="CDD" id="cd03130">
    <property type="entry name" value="GATase1_CobB"/>
    <property type="match status" value="1"/>
</dbReference>
<dbReference type="CDD" id="cd05388">
    <property type="entry name" value="CobB_N"/>
    <property type="match status" value="1"/>
</dbReference>
<keyword evidence="3 8" id="KW-0436">Ligase</keyword>
<evidence type="ECO:0000313" key="11">
    <source>
        <dbReference type="EMBL" id="KDS53768.1"/>
    </source>
</evidence>
<dbReference type="PROSITE" id="PS51274">
    <property type="entry name" value="GATASE_COBBQ"/>
    <property type="match status" value="1"/>
</dbReference>
<dbReference type="Pfam" id="PF07685">
    <property type="entry name" value="GATase_3"/>
    <property type="match status" value="1"/>
</dbReference>
<comment type="similarity">
    <text evidence="8">Belongs to the CobB/CbiA family.</text>
</comment>
<evidence type="ECO:0000256" key="3">
    <source>
        <dbReference type="ARBA" id="ARBA00022598"/>
    </source>
</evidence>